<dbReference type="Proteomes" id="UP000075680">
    <property type="component" value="Unassembled WGS sequence"/>
</dbReference>
<protein>
    <submittedName>
        <fullName evidence="1">Uncharacterized protein</fullName>
    </submittedName>
</protein>
<dbReference type="PATRIC" id="fig|52133.18.peg.2518"/>
<accession>A0A150HMU8</accession>
<reference evidence="1 2" key="1">
    <citation type="journal article" date="2016" name="Sci. Rep.">
        <title>Genomic and phenotypic characterization of the species Acinetobacter venetianus.</title>
        <authorList>
            <person name="Fondi M."/>
            <person name="Maida I."/>
            <person name="Perrin E."/>
            <person name="Orlandini V."/>
            <person name="La Torre L."/>
            <person name="Bosi E."/>
            <person name="Negroni A."/>
            <person name="Zanaroli G."/>
            <person name="Fava F."/>
            <person name="Decorosi F."/>
            <person name="Giovannetti L."/>
            <person name="Viti C."/>
            <person name="Vaneechoutte M."/>
            <person name="Dijkshoorn L."/>
            <person name="Fani R."/>
        </authorList>
    </citation>
    <scope>NUCLEOTIDE SEQUENCE [LARGE SCALE GENOMIC DNA]</scope>
    <source>
        <strain evidence="1 2">LUH5627</strain>
    </source>
</reference>
<sequence length="94" mass="10330">MSEVIGTVTLSGTKIEGTTQEVASHIFKEIICPNTEMLAANDPQAAMVFAFHVMGLAISQYAEFVSTKKFEKTLNTVTHNLVQNLKKERGELNS</sequence>
<gene>
    <name evidence="1" type="ORF">AVENLUH5627_02452</name>
</gene>
<name>A0A150HMU8_9GAMM</name>
<dbReference type="AlphaFoldDB" id="A0A150HMU8"/>
<evidence type="ECO:0000313" key="2">
    <source>
        <dbReference type="Proteomes" id="UP000075680"/>
    </source>
</evidence>
<evidence type="ECO:0000313" key="1">
    <source>
        <dbReference type="EMBL" id="KXZ66758.1"/>
    </source>
</evidence>
<dbReference type="EMBL" id="JRUE01000201">
    <property type="protein sequence ID" value="KXZ66758.1"/>
    <property type="molecule type" value="Genomic_DNA"/>
</dbReference>
<proteinExistence type="predicted"/>
<dbReference type="RefSeq" id="WP_061519203.1">
    <property type="nucleotide sequence ID" value="NZ_JRUE01000201.1"/>
</dbReference>
<comment type="caution">
    <text evidence="1">The sequence shown here is derived from an EMBL/GenBank/DDBJ whole genome shotgun (WGS) entry which is preliminary data.</text>
</comment>
<organism evidence="1 2">
    <name type="scientific">Acinetobacter venetianus</name>
    <dbReference type="NCBI Taxonomy" id="52133"/>
    <lineage>
        <taxon>Bacteria</taxon>
        <taxon>Pseudomonadati</taxon>
        <taxon>Pseudomonadota</taxon>
        <taxon>Gammaproteobacteria</taxon>
        <taxon>Moraxellales</taxon>
        <taxon>Moraxellaceae</taxon>
        <taxon>Acinetobacter</taxon>
    </lineage>
</organism>